<organism evidence="2 3">
    <name type="scientific">Myxozyma melibiosi</name>
    <dbReference type="NCBI Taxonomy" id="54550"/>
    <lineage>
        <taxon>Eukaryota</taxon>
        <taxon>Fungi</taxon>
        <taxon>Dikarya</taxon>
        <taxon>Ascomycota</taxon>
        <taxon>Saccharomycotina</taxon>
        <taxon>Lipomycetes</taxon>
        <taxon>Lipomycetales</taxon>
        <taxon>Lipomycetaceae</taxon>
        <taxon>Myxozyma</taxon>
    </lineage>
</organism>
<evidence type="ECO:0000313" key="3">
    <source>
        <dbReference type="Proteomes" id="UP001498771"/>
    </source>
</evidence>
<sequence>MVNTPYPERLLSKEGWRLTHENMSTVTFSSLLTNIDVHCPSFEFIPFKAVADGRLSLRQLDSALTTLMRDYERINHLSRWYSIYLTIDPDHRQIRQEWVDAVLLQHRLSLLGNTLMREECERFLGRLARVDQVGYGYRFRVLVTASLNKSYFEDELVCPEYAESVPEQGYRGTHPHGGFTVFSDALKLSVSPNDHKNVYQVCREIIWFKMLTPSQREMFQMLHDEMRAVFYIVHPEHAPPSYDPEHQQTPVENNEQLGAVGSPLSVSSQVNPAKRVADTDADADLRPVKRRRCLAGSEGDHRRCPFRKFDSAEVSSSDHGDGFGG</sequence>
<gene>
    <name evidence="2" type="ORF">BZA70DRAFT_285770</name>
</gene>
<protein>
    <submittedName>
        <fullName evidence="2">Uncharacterized protein</fullName>
    </submittedName>
</protein>
<evidence type="ECO:0000256" key="1">
    <source>
        <dbReference type="SAM" id="MobiDB-lite"/>
    </source>
</evidence>
<accession>A0ABR1EYL1</accession>
<reference evidence="2 3" key="1">
    <citation type="submission" date="2024-03" db="EMBL/GenBank/DDBJ databases">
        <title>Genome-scale model development and genomic sequencing of the oleaginous clade Lipomyces.</title>
        <authorList>
            <consortium name="Lawrence Berkeley National Laboratory"/>
            <person name="Czajka J.J."/>
            <person name="Han Y."/>
            <person name="Kim J."/>
            <person name="Mondo S.J."/>
            <person name="Hofstad B.A."/>
            <person name="Robles A."/>
            <person name="Haridas S."/>
            <person name="Riley R."/>
            <person name="LaButti K."/>
            <person name="Pangilinan J."/>
            <person name="Andreopoulos W."/>
            <person name="Lipzen A."/>
            <person name="Yan J."/>
            <person name="Wang M."/>
            <person name="Ng V."/>
            <person name="Grigoriev I.V."/>
            <person name="Spatafora J.W."/>
            <person name="Magnuson J.K."/>
            <person name="Baker S.E."/>
            <person name="Pomraning K.R."/>
        </authorList>
    </citation>
    <scope>NUCLEOTIDE SEQUENCE [LARGE SCALE GENOMIC DNA]</scope>
    <source>
        <strain evidence="2 3">Phaff 52-87</strain>
    </source>
</reference>
<dbReference type="Proteomes" id="UP001498771">
    <property type="component" value="Unassembled WGS sequence"/>
</dbReference>
<dbReference type="EMBL" id="JBBJBU010000016">
    <property type="protein sequence ID" value="KAK7202699.1"/>
    <property type="molecule type" value="Genomic_DNA"/>
</dbReference>
<dbReference type="GeneID" id="90039302"/>
<proteinExistence type="predicted"/>
<dbReference type="RefSeq" id="XP_064765732.1">
    <property type="nucleotide sequence ID" value="XM_064913790.1"/>
</dbReference>
<name>A0ABR1EYL1_9ASCO</name>
<feature type="compositionally biased region" description="Basic and acidic residues" evidence="1">
    <location>
        <begin position="298"/>
        <end position="325"/>
    </location>
</feature>
<evidence type="ECO:0000313" key="2">
    <source>
        <dbReference type="EMBL" id="KAK7202699.1"/>
    </source>
</evidence>
<feature type="compositionally biased region" description="Basic and acidic residues" evidence="1">
    <location>
        <begin position="275"/>
        <end position="287"/>
    </location>
</feature>
<comment type="caution">
    <text evidence="2">The sequence shown here is derived from an EMBL/GenBank/DDBJ whole genome shotgun (WGS) entry which is preliminary data.</text>
</comment>
<keyword evidence="3" id="KW-1185">Reference proteome</keyword>
<feature type="region of interest" description="Disordered" evidence="1">
    <location>
        <begin position="258"/>
        <end position="325"/>
    </location>
</feature>